<evidence type="ECO:0000313" key="1">
    <source>
        <dbReference type="EMBL" id="GAU27373.1"/>
    </source>
</evidence>
<dbReference type="EMBL" id="DF973352">
    <property type="protein sequence ID" value="GAU27373.1"/>
    <property type="molecule type" value="Genomic_DNA"/>
</dbReference>
<protein>
    <submittedName>
        <fullName evidence="1">Uncharacterized protein</fullName>
    </submittedName>
</protein>
<dbReference type="AlphaFoldDB" id="A0A2Z6MBD0"/>
<keyword evidence="2" id="KW-1185">Reference proteome</keyword>
<evidence type="ECO:0000313" key="2">
    <source>
        <dbReference type="Proteomes" id="UP000242715"/>
    </source>
</evidence>
<dbReference type="Proteomes" id="UP000242715">
    <property type="component" value="Unassembled WGS sequence"/>
</dbReference>
<accession>A0A2Z6MBD0</accession>
<sequence length="62" mass="6933">MTALFPEPKENASYKIVIAGRVEDVGRSYAYDIRSNGSGERSINVDLTMVWYFSDDINSVPS</sequence>
<reference evidence="2" key="1">
    <citation type="journal article" date="2017" name="Front. Plant Sci.">
        <title>Climate Clever Clovers: New Paradigm to Reduce the Environmental Footprint of Ruminants by Breeding Low Methanogenic Forages Utilizing Haplotype Variation.</title>
        <authorList>
            <person name="Kaur P."/>
            <person name="Appels R."/>
            <person name="Bayer P.E."/>
            <person name="Keeble-Gagnere G."/>
            <person name="Wang J."/>
            <person name="Hirakawa H."/>
            <person name="Shirasawa K."/>
            <person name="Vercoe P."/>
            <person name="Stefanova K."/>
            <person name="Durmic Z."/>
            <person name="Nichols P."/>
            <person name="Revell C."/>
            <person name="Isobe S.N."/>
            <person name="Edwards D."/>
            <person name="Erskine W."/>
        </authorList>
    </citation>
    <scope>NUCLEOTIDE SEQUENCE [LARGE SCALE GENOMIC DNA]</scope>
    <source>
        <strain evidence="2">cv. Daliak</strain>
    </source>
</reference>
<organism evidence="1 2">
    <name type="scientific">Trifolium subterraneum</name>
    <name type="common">Subterranean clover</name>
    <dbReference type="NCBI Taxonomy" id="3900"/>
    <lineage>
        <taxon>Eukaryota</taxon>
        <taxon>Viridiplantae</taxon>
        <taxon>Streptophyta</taxon>
        <taxon>Embryophyta</taxon>
        <taxon>Tracheophyta</taxon>
        <taxon>Spermatophyta</taxon>
        <taxon>Magnoliopsida</taxon>
        <taxon>eudicotyledons</taxon>
        <taxon>Gunneridae</taxon>
        <taxon>Pentapetalae</taxon>
        <taxon>rosids</taxon>
        <taxon>fabids</taxon>
        <taxon>Fabales</taxon>
        <taxon>Fabaceae</taxon>
        <taxon>Papilionoideae</taxon>
        <taxon>50 kb inversion clade</taxon>
        <taxon>NPAAA clade</taxon>
        <taxon>Hologalegina</taxon>
        <taxon>IRL clade</taxon>
        <taxon>Trifolieae</taxon>
        <taxon>Trifolium</taxon>
    </lineage>
</organism>
<name>A0A2Z6MBD0_TRISU</name>
<proteinExistence type="predicted"/>
<gene>
    <name evidence="1" type="ORF">TSUD_55270</name>
</gene>